<name>A0AB35PTR5_9ENTR</name>
<sequence length="1115" mass="120881">MNINEDIRWSDSIYQIMRNDRVEGGKGGIANIQAEQLAARTQYLKTMIEGYSDYHEYTFYTSVDDPDGTIAGLEKTPTGKLFRVARGPGGKIAFSYYLNDSGVAKKIADTTSRGALTNNIREYSSAEDAQSDVEDALILEGAKCYISDSETALSVEYVNNNGVLIATGRAIPLKSQIDELDVIISGKELDRVDLSPESLGGGKYYRIDTGEIDITSDHNWSACAPVNVAGFKRLILTGTFLHREKAAPILFIDENNTIISVESMGLPLSEDNNFTSLAEYQVSIPAKAVSALISTYAEKSVMVYGTNTDFKQSAVAMSAGRVRSRLVNWIKNTYMSATTGALVTNSDDYYTTQIPVSPGDTFILSCKLKGQSSTVRLVGFLDAADNLIGSFYPGPGSAAVATISNMSFRVPANAVSMIITAYAVDDSTVLQQATFFDRSMTDTQTAIDAASSIAKHTSLPYYPGRYWRKMDGALISIDDAPYCAFHPIKVNPGEKYRIKTNTFTGNPSLVALVVFKGANGEYIGNSEVAPGSSIFVSVDITVIVPAGAALMLLTAYSPYIDIFAQGSEIENLASSVTGIASAIEEQLNIGYTKGYYWNPTSGALSSTVDPNWRAFDAIAVSSGEIYRITATEFTGSIYLAIFKDADGAVVGKSQLGPGGTKIVSVDVPVTVPAGAVSMCISAYTDKVIISKNVNHKADLRNETIRNDFESCLDLLSPKGLDGFYWRQETGIRTLITADWSYFSADPLNVKEGETYRIICDKFSGNPSLVYLVLFKDAAGSVIGRSNAGPGSGVVRSVDVNVTVPSGAVTMCITSYSRNLQVIKSGSILSKIPGNSPAQDNSPLDYWKGKKIVWLGTSIPAGSGSNAYPYMLAQRLGANIVNRSVGSSPIRGGLDAFVTTDDPYGWTGSLYTRVTRALSHSNAIKQEFIDNYDSKWKSRVNGGPATLSDSDKAAILSNSYENRLAGNLDADLFVIDHGINDYLWLEERGGDLSSLLTPPVETRDINTFYGGMNVVIDYILSQNPRARILLIGFYENNLRKEIAEVQQRSAALWQYPLVRMWEKTGWSQQVLRGANGAGKTITEFWLPDNLHPHKDSTGQANSLLASIIESAIREVR</sequence>
<dbReference type="AlphaFoldDB" id="A0AB35PTR5"/>
<reference evidence="1" key="1">
    <citation type="journal article" date="2023" name="Front. Microbiol.">
        <title>Genomic characterization of carbapenem-resistant Klebsiella oxytoca complex in China: a multi-center study.</title>
        <authorList>
            <person name="Wan W."/>
            <person name="Yang X."/>
            <person name="Yu H."/>
            <person name="Wang M."/>
            <person name="Jia W."/>
            <person name="Huang B."/>
            <person name="Qu F."/>
            <person name="Shan B."/>
            <person name="Tang Y.W."/>
            <person name="Chen L."/>
            <person name="Du H."/>
        </authorList>
    </citation>
    <scope>NUCLEOTIDE SEQUENCE</scope>
    <source>
        <strain evidence="1">HD1688</strain>
    </source>
</reference>
<organism evidence="1 2">
    <name type="scientific">Klebsiella michiganensis</name>
    <dbReference type="NCBI Taxonomy" id="1134687"/>
    <lineage>
        <taxon>Bacteria</taxon>
        <taxon>Pseudomonadati</taxon>
        <taxon>Pseudomonadota</taxon>
        <taxon>Gammaproteobacteria</taxon>
        <taxon>Enterobacterales</taxon>
        <taxon>Enterobacteriaceae</taxon>
        <taxon>Klebsiella/Raoultella group</taxon>
        <taxon>Klebsiella</taxon>
    </lineage>
</organism>
<dbReference type="Proteomes" id="UP001249822">
    <property type="component" value="Unassembled WGS sequence"/>
</dbReference>
<gene>
    <name evidence="1" type="ORF">PTQ40_11000</name>
</gene>
<accession>A0AB35PTR5</accession>
<evidence type="ECO:0000313" key="2">
    <source>
        <dbReference type="Proteomes" id="UP001249822"/>
    </source>
</evidence>
<protein>
    <submittedName>
        <fullName evidence="1">SGNH/GDSL hydrolase family protein</fullName>
    </submittedName>
</protein>
<evidence type="ECO:0000313" key="1">
    <source>
        <dbReference type="EMBL" id="MDS7899513.1"/>
    </source>
</evidence>
<dbReference type="SUPFAM" id="SSF52266">
    <property type="entry name" value="SGNH hydrolase"/>
    <property type="match status" value="1"/>
</dbReference>
<proteinExistence type="predicted"/>
<comment type="caution">
    <text evidence="1">The sequence shown here is derived from an EMBL/GenBank/DDBJ whole genome shotgun (WGS) entry which is preliminary data.</text>
</comment>
<dbReference type="GO" id="GO:0016788">
    <property type="term" value="F:hydrolase activity, acting on ester bonds"/>
    <property type="evidence" value="ECO:0007669"/>
    <property type="project" value="UniProtKB-ARBA"/>
</dbReference>
<dbReference type="Gene3D" id="3.40.50.1110">
    <property type="entry name" value="SGNH hydrolase"/>
    <property type="match status" value="1"/>
</dbReference>
<dbReference type="InterPro" id="IPR036514">
    <property type="entry name" value="SGNH_hydro_sf"/>
</dbReference>
<reference evidence="1" key="2">
    <citation type="submission" date="2023-01" db="EMBL/GenBank/DDBJ databases">
        <authorList>
            <person name="Du H."/>
            <person name="Wan W."/>
        </authorList>
    </citation>
    <scope>NUCLEOTIDE SEQUENCE</scope>
    <source>
        <strain evidence="1">HD1688</strain>
    </source>
</reference>
<dbReference type="RefSeq" id="WP_311123908.1">
    <property type="nucleotide sequence ID" value="NZ_JAQSKY010000008.1"/>
</dbReference>
<keyword evidence="1" id="KW-0378">Hydrolase</keyword>
<dbReference type="EMBL" id="JAQSKY010000008">
    <property type="protein sequence ID" value="MDS7899513.1"/>
    <property type="molecule type" value="Genomic_DNA"/>
</dbReference>